<feature type="region of interest" description="Disordered" evidence="1">
    <location>
        <begin position="29"/>
        <end position="75"/>
    </location>
</feature>
<accession>A0AAE1TTS5</accession>
<proteinExistence type="predicted"/>
<feature type="compositionally biased region" description="Basic and acidic residues" evidence="1">
    <location>
        <begin position="64"/>
        <end position="75"/>
    </location>
</feature>
<keyword evidence="3" id="KW-1185">Reference proteome</keyword>
<sequence length="75" mass="8601">MGVMGGGKWTTESGSVFGGWKTRWTKTEISDEGDDEMGDLGHTEKGQGKVKVRKESEKDEDEEMKEKERRMMMRK</sequence>
<evidence type="ECO:0000256" key="1">
    <source>
        <dbReference type="SAM" id="MobiDB-lite"/>
    </source>
</evidence>
<evidence type="ECO:0000313" key="2">
    <source>
        <dbReference type="EMBL" id="KAK4294965.1"/>
    </source>
</evidence>
<dbReference type="EMBL" id="JAWZYT010004169">
    <property type="protein sequence ID" value="KAK4294965.1"/>
    <property type="molecule type" value="Genomic_DNA"/>
</dbReference>
<feature type="compositionally biased region" description="Basic and acidic residues" evidence="1">
    <location>
        <begin position="39"/>
        <end position="57"/>
    </location>
</feature>
<comment type="caution">
    <text evidence="2">The sequence shown here is derived from an EMBL/GenBank/DDBJ whole genome shotgun (WGS) entry which is preliminary data.</text>
</comment>
<protein>
    <submittedName>
        <fullName evidence="2">Uncharacterized protein</fullName>
    </submittedName>
</protein>
<dbReference type="Proteomes" id="UP001292094">
    <property type="component" value="Unassembled WGS sequence"/>
</dbReference>
<name>A0AAE1TTS5_9EUCA</name>
<evidence type="ECO:0000313" key="3">
    <source>
        <dbReference type="Proteomes" id="UP001292094"/>
    </source>
</evidence>
<organism evidence="2 3">
    <name type="scientific">Petrolisthes manimaculis</name>
    <dbReference type="NCBI Taxonomy" id="1843537"/>
    <lineage>
        <taxon>Eukaryota</taxon>
        <taxon>Metazoa</taxon>
        <taxon>Ecdysozoa</taxon>
        <taxon>Arthropoda</taxon>
        <taxon>Crustacea</taxon>
        <taxon>Multicrustacea</taxon>
        <taxon>Malacostraca</taxon>
        <taxon>Eumalacostraca</taxon>
        <taxon>Eucarida</taxon>
        <taxon>Decapoda</taxon>
        <taxon>Pleocyemata</taxon>
        <taxon>Anomura</taxon>
        <taxon>Galatheoidea</taxon>
        <taxon>Porcellanidae</taxon>
        <taxon>Petrolisthes</taxon>
    </lineage>
</organism>
<gene>
    <name evidence="2" type="ORF">Pmani_032446</name>
</gene>
<reference evidence="2" key="1">
    <citation type="submission" date="2023-11" db="EMBL/GenBank/DDBJ databases">
        <title>Genome assemblies of two species of porcelain crab, Petrolisthes cinctipes and Petrolisthes manimaculis (Anomura: Porcellanidae).</title>
        <authorList>
            <person name="Angst P."/>
        </authorList>
    </citation>
    <scope>NUCLEOTIDE SEQUENCE</scope>
    <source>
        <strain evidence="2">PB745_02</strain>
        <tissue evidence="2">Gill</tissue>
    </source>
</reference>
<dbReference type="AlphaFoldDB" id="A0AAE1TTS5"/>